<feature type="compositionally biased region" description="Basic residues" evidence="2">
    <location>
        <begin position="116"/>
        <end position="127"/>
    </location>
</feature>
<evidence type="ECO:0000256" key="2">
    <source>
        <dbReference type="SAM" id="MobiDB-lite"/>
    </source>
</evidence>
<name>A0A2C5ZMB7_9HYPO</name>
<reference evidence="3 4" key="1">
    <citation type="submission" date="2017-06" db="EMBL/GenBank/DDBJ databases">
        <title>Ant-infecting Ophiocordyceps genomes reveal a high diversity of potential behavioral manipulation genes and a possible major role for enterotoxins.</title>
        <authorList>
            <person name="De Bekker C."/>
            <person name="Evans H.C."/>
            <person name="Brachmann A."/>
            <person name="Hughes D.P."/>
        </authorList>
    </citation>
    <scope>NUCLEOTIDE SEQUENCE [LARGE SCALE GENOMIC DNA]</scope>
    <source>
        <strain evidence="3 4">1348a</strain>
    </source>
</reference>
<feature type="compositionally biased region" description="Basic residues" evidence="2">
    <location>
        <begin position="74"/>
        <end position="89"/>
    </location>
</feature>
<organism evidence="3 4">
    <name type="scientific">Ophiocordyceps australis</name>
    <dbReference type="NCBI Taxonomy" id="1399860"/>
    <lineage>
        <taxon>Eukaryota</taxon>
        <taxon>Fungi</taxon>
        <taxon>Dikarya</taxon>
        <taxon>Ascomycota</taxon>
        <taxon>Pezizomycotina</taxon>
        <taxon>Sordariomycetes</taxon>
        <taxon>Hypocreomycetidae</taxon>
        <taxon>Hypocreales</taxon>
        <taxon>Ophiocordycipitaceae</taxon>
        <taxon>Ophiocordyceps</taxon>
    </lineage>
</organism>
<feature type="coiled-coil region" evidence="1">
    <location>
        <begin position="147"/>
        <end position="174"/>
    </location>
</feature>
<accession>A0A2C5ZMB7</accession>
<comment type="caution">
    <text evidence="3">The sequence shown here is derived from an EMBL/GenBank/DDBJ whole genome shotgun (WGS) entry which is preliminary data.</text>
</comment>
<sequence length="180" mass="20253">MVKHSRRQEARSGANKNKTSPRNDAQVQLQGQLTLNGRHDAPHENPYPVHKAHENLDIATLGRGNKETQIQGPTRKKLPNSRQRGKKLGPRASSVSKAKRPHEPLATANPALKTRAEKKRRSPKSRRLLQDKIRASIERLNVRSQHLSTLQSTVEALSAQIATIKDNEAELRCNLERLLE</sequence>
<feature type="region of interest" description="Disordered" evidence="2">
    <location>
        <begin position="1"/>
        <end position="130"/>
    </location>
</feature>
<keyword evidence="4" id="KW-1185">Reference proteome</keyword>
<gene>
    <name evidence="3" type="ORF">CDD82_6694</name>
</gene>
<dbReference type="AlphaFoldDB" id="A0A2C5ZMB7"/>
<dbReference type="Proteomes" id="UP000224854">
    <property type="component" value="Unassembled WGS sequence"/>
</dbReference>
<evidence type="ECO:0000313" key="4">
    <source>
        <dbReference type="Proteomes" id="UP000224854"/>
    </source>
</evidence>
<keyword evidence="1" id="KW-0175">Coiled coil</keyword>
<evidence type="ECO:0000256" key="1">
    <source>
        <dbReference type="SAM" id="Coils"/>
    </source>
</evidence>
<proteinExistence type="predicted"/>
<dbReference type="OrthoDB" id="10468139at2759"/>
<dbReference type="EMBL" id="NJEU01000071">
    <property type="protein sequence ID" value="PHH82207.1"/>
    <property type="molecule type" value="Genomic_DNA"/>
</dbReference>
<evidence type="ECO:0000313" key="3">
    <source>
        <dbReference type="EMBL" id="PHH82207.1"/>
    </source>
</evidence>
<protein>
    <submittedName>
        <fullName evidence="3">Uncharacterized protein</fullName>
    </submittedName>
</protein>
<feature type="compositionally biased region" description="Polar residues" evidence="2">
    <location>
        <begin position="14"/>
        <end position="35"/>
    </location>
</feature>